<evidence type="ECO:0008006" key="3">
    <source>
        <dbReference type="Google" id="ProtNLM"/>
    </source>
</evidence>
<dbReference type="GO" id="GO:0016746">
    <property type="term" value="F:acyltransferase activity"/>
    <property type="evidence" value="ECO:0007669"/>
    <property type="project" value="InterPro"/>
</dbReference>
<reference evidence="1 2" key="1">
    <citation type="submission" date="2014-02" db="EMBL/GenBank/DDBJ databases">
        <title>The small core and large imbalanced accessory genome model reveals a collaborative survival strategy of Sorangium cellulosum strains in nature.</title>
        <authorList>
            <person name="Han K."/>
            <person name="Peng R."/>
            <person name="Blom J."/>
            <person name="Li Y.-Z."/>
        </authorList>
    </citation>
    <scope>NUCLEOTIDE SEQUENCE [LARGE SCALE GENOMIC DNA]</scope>
    <source>
        <strain evidence="1 2">So0149</strain>
    </source>
</reference>
<dbReference type="EMBL" id="JEMC01001784">
    <property type="protein sequence ID" value="KYF93949.1"/>
    <property type="molecule type" value="Genomic_DNA"/>
</dbReference>
<organism evidence="1 2">
    <name type="scientific">Sorangium cellulosum</name>
    <name type="common">Polyangium cellulosum</name>
    <dbReference type="NCBI Taxonomy" id="56"/>
    <lineage>
        <taxon>Bacteria</taxon>
        <taxon>Pseudomonadati</taxon>
        <taxon>Myxococcota</taxon>
        <taxon>Polyangia</taxon>
        <taxon>Polyangiales</taxon>
        <taxon>Polyangiaceae</taxon>
        <taxon>Sorangium</taxon>
    </lineage>
</organism>
<proteinExistence type="predicted"/>
<dbReference type="Gene3D" id="3.40.47.10">
    <property type="match status" value="1"/>
</dbReference>
<accession>A0A150SNC8</accession>
<gene>
    <name evidence="1" type="ORF">BE18_14105</name>
</gene>
<protein>
    <recommendedName>
        <fullName evidence="3">3-oxoacyl-ACP synthase</fullName>
    </recommendedName>
</protein>
<evidence type="ECO:0000313" key="2">
    <source>
        <dbReference type="Proteomes" id="UP000075515"/>
    </source>
</evidence>
<comment type="caution">
    <text evidence="1">The sequence shown here is derived from an EMBL/GenBank/DDBJ whole genome shotgun (WGS) entry which is preliminary data.</text>
</comment>
<evidence type="ECO:0000313" key="1">
    <source>
        <dbReference type="EMBL" id="KYF93949.1"/>
    </source>
</evidence>
<sequence length="342" mass="35221">MKLAVVGLGLVSPAGITSSEHVFYLRARVPPPAASPFLLAGGRRLSVGFCPWIGARERAAARIARIALTAMVEATRPLLHPARAPGLDRIALVLVAASPRPGLSRDDVREVEAALAARLGVVDPLRFRGEAGCFAGLRAAEELLAGGQARAVAIVAADSLISIERLRHWVSHPPSPWAAEVPRPSEGAAALVVTTPDAARLARLPLLGTVHGAAVVQGRSTDADDAIVDGAAMTQALRDLPRIGRVGAVFGQLQVGSLRQTEWLLALARSGERFEPEHEATCPEVEVGVVGAAAGAFNLAYGLATLRHGATESPAAAGAPMLAWAISPDGTRGVAMATGAGA</sequence>
<dbReference type="SUPFAM" id="SSF53901">
    <property type="entry name" value="Thiolase-like"/>
    <property type="match status" value="1"/>
</dbReference>
<dbReference type="Proteomes" id="UP000075515">
    <property type="component" value="Unassembled WGS sequence"/>
</dbReference>
<dbReference type="AlphaFoldDB" id="A0A150SNC8"/>
<name>A0A150SNC8_SORCE</name>
<dbReference type="InterPro" id="IPR016039">
    <property type="entry name" value="Thiolase-like"/>
</dbReference>